<feature type="region of interest" description="Disordered" evidence="1">
    <location>
        <begin position="250"/>
        <end position="293"/>
    </location>
</feature>
<dbReference type="EMBL" id="JACAZE010000006">
    <property type="protein sequence ID" value="KAF7314055.1"/>
    <property type="molecule type" value="Genomic_DNA"/>
</dbReference>
<evidence type="ECO:0000313" key="3">
    <source>
        <dbReference type="Proteomes" id="UP000613580"/>
    </source>
</evidence>
<keyword evidence="3" id="KW-1185">Reference proteome</keyword>
<reference evidence="2" key="1">
    <citation type="submission" date="2020-05" db="EMBL/GenBank/DDBJ databases">
        <title>Mycena genomes resolve the evolution of fungal bioluminescence.</title>
        <authorList>
            <person name="Tsai I.J."/>
        </authorList>
    </citation>
    <scope>NUCLEOTIDE SEQUENCE</scope>
    <source>
        <strain evidence="2">110903Hualien_Pintung</strain>
    </source>
</reference>
<feature type="region of interest" description="Disordered" evidence="1">
    <location>
        <begin position="364"/>
        <end position="437"/>
    </location>
</feature>
<feature type="compositionally biased region" description="Polar residues" evidence="1">
    <location>
        <begin position="318"/>
        <end position="336"/>
    </location>
</feature>
<evidence type="ECO:0000313" key="2">
    <source>
        <dbReference type="EMBL" id="KAF7314055.1"/>
    </source>
</evidence>
<dbReference type="OrthoDB" id="4764735at2759"/>
<comment type="caution">
    <text evidence="2">The sequence shown here is derived from an EMBL/GenBank/DDBJ whole genome shotgun (WGS) entry which is preliminary data.</text>
</comment>
<dbReference type="AlphaFoldDB" id="A0A8H6TAR3"/>
<name>A0A8H6TAR3_MYCCL</name>
<feature type="compositionally biased region" description="Low complexity" evidence="1">
    <location>
        <begin position="364"/>
        <end position="391"/>
    </location>
</feature>
<feature type="compositionally biased region" description="Low complexity" evidence="1">
    <location>
        <begin position="268"/>
        <end position="278"/>
    </location>
</feature>
<sequence length="437" mass="46627">MSCQFSFGPQGSFFCSAGAHFTWSKQAALPAPLQRILNDPRHPLAMATPYDVAFPVSPSTASNSPFAMCWRTATGSLCSNAARLSASYGRLSRFFHSSTATHGVPTRQTVFGPDSAYFSSSERGYAWDSLPEALEDELQSELKVRRPKSIALGVDGSWVVVYSDGTLGFDLRGAYPRVEAILRDTEGIARRNGLLVRNLIYSVPKKTDLQYISLNPYIAGEFYLVFGDASARWKLPTAWTADVTEVSKHIRPLRPSSPTTPSRPAPSTPIHLTPTPTTIRDAQPGGDTPPAYVPSNTVYGAVLEKQRERLQHFASLPSIASTSGSSTDANASTSSPPRAIAPLRSLSYGSQAAASASTWSLSTSASSSSLSAPTTSSHSHSHWSADAQAHSPPAPATRLGRKPPRAAATDFDPMQLYAHPEAGDSSEFGFGSEDAGG</sequence>
<proteinExistence type="predicted"/>
<evidence type="ECO:0000256" key="1">
    <source>
        <dbReference type="SAM" id="MobiDB-lite"/>
    </source>
</evidence>
<dbReference type="Proteomes" id="UP000613580">
    <property type="component" value="Unassembled WGS sequence"/>
</dbReference>
<gene>
    <name evidence="2" type="ORF">HMN09_00564300</name>
</gene>
<protein>
    <submittedName>
        <fullName evidence="2">Uncharacterized protein</fullName>
    </submittedName>
</protein>
<feature type="region of interest" description="Disordered" evidence="1">
    <location>
        <begin position="317"/>
        <end position="338"/>
    </location>
</feature>
<accession>A0A8H6TAR3</accession>
<organism evidence="2 3">
    <name type="scientific">Mycena chlorophos</name>
    <name type="common">Agaric fungus</name>
    <name type="synonym">Agaricus chlorophos</name>
    <dbReference type="NCBI Taxonomy" id="658473"/>
    <lineage>
        <taxon>Eukaryota</taxon>
        <taxon>Fungi</taxon>
        <taxon>Dikarya</taxon>
        <taxon>Basidiomycota</taxon>
        <taxon>Agaricomycotina</taxon>
        <taxon>Agaricomycetes</taxon>
        <taxon>Agaricomycetidae</taxon>
        <taxon>Agaricales</taxon>
        <taxon>Marasmiineae</taxon>
        <taxon>Mycenaceae</taxon>
        <taxon>Mycena</taxon>
    </lineage>
</organism>